<keyword evidence="3" id="KW-0597">Phosphoprotein</keyword>
<proteinExistence type="predicted"/>
<dbReference type="Gene3D" id="3.30.565.10">
    <property type="entry name" value="Histidine kinase-like ATPase, C-terminal domain"/>
    <property type="match status" value="1"/>
</dbReference>
<dbReference type="Pfam" id="PF16927">
    <property type="entry name" value="HisKA_7TM"/>
    <property type="match status" value="1"/>
</dbReference>
<dbReference type="InterPro" id="IPR005467">
    <property type="entry name" value="His_kinase_dom"/>
</dbReference>
<evidence type="ECO:0000313" key="10">
    <source>
        <dbReference type="EMBL" id="NLD25289.1"/>
    </source>
</evidence>
<feature type="transmembrane region" description="Helical" evidence="8">
    <location>
        <begin position="139"/>
        <end position="161"/>
    </location>
</feature>
<accession>A0A847CZX1</accession>
<dbReference type="AlphaFoldDB" id="A0A847CZX1"/>
<feature type="transmembrane region" description="Helical" evidence="8">
    <location>
        <begin position="201"/>
        <end position="222"/>
    </location>
</feature>
<name>A0A847CZX1_9BACT</name>
<sequence length="754" mass="85735">MNNYAYALIVIGLVNIIFGFYVLIPSRKSQAVRFLALSIIFLGLWGVGLAGFLSSNDVQTALYWSRFHYVASIYIAYFILLFEMSLTQKKKIDFQTVMLLQIPVFLVSLAVVFSDSLIIKDVLLEKSGNVALLNRVGHITYGVVFAVYYLIALMINLKALIKSNGILKNQLTLIFTGFLLTGFLGGTFNLILPILGNYKLIWIGPQFSIIFLGLIFIAIVKYQLFNIRLLAGKVLYVITSASLLYITFRIFLNIHLEIFGERLGWEALIFGIVISILFALLYDKYREFFQEKISTRIINLGYDASKFLDRFTYSLGNIVTEDSVLKELHGIVKETIDPIYFSIIVKRDSAVINKQYTGNKVFDNKRIFEIVNSPLFAKKKSISLGELIGAFNVDDESYKVAYGELITLLERSDLHLLVPVHYEKELIAILILGKRDLNSTMYIEQEIAFLQSLASITGASLARATLYQQVQNFNINLQKDVSEKTKELQRNVEELEDARRKERDMLDIMGHELRTPATIVKLNTDLLGKFVDNNPKSYQKYLDRIKNSIENEIRLIDTLLSSAKLEGKKIELNRERLSLPEQIETVLHGYEYQIKQKGLRVMVDLEDDMKDVYADKVRVVEIIDNLLSNAIKYTDEGSIIMKAEDTDDYVKVSIIDSGKGIPEKEIPRLGTKFHRIENYITGESNFNIVRPGGTGLGLYVVYALIEMMGGKIWVHSQVGKGTTFSFTLPVYKGQGVRIPSVDEKNLFEKFGLKK</sequence>
<comment type="caution">
    <text evidence="10">The sequence shown here is derived from an EMBL/GenBank/DDBJ whole genome shotgun (WGS) entry which is preliminary data.</text>
</comment>
<feature type="transmembrane region" description="Helical" evidence="8">
    <location>
        <begin position="67"/>
        <end position="86"/>
    </location>
</feature>
<organism evidence="10 11">
    <name type="scientific">Candidatus Dojkabacteria bacterium</name>
    <dbReference type="NCBI Taxonomy" id="2099670"/>
    <lineage>
        <taxon>Bacteria</taxon>
        <taxon>Candidatus Dojkabacteria</taxon>
    </lineage>
</organism>
<evidence type="ECO:0000313" key="11">
    <source>
        <dbReference type="Proteomes" id="UP000545876"/>
    </source>
</evidence>
<keyword evidence="8" id="KW-0472">Membrane</keyword>
<keyword evidence="7" id="KW-0175">Coiled coil</keyword>
<dbReference type="SMART" id="SM00387">
    <property type="entry name" value="HATPase_c"/>
    <property type="match status" value="1"/>
</dbReference>
<feature type="coiled-coil region" evidence="7">
    <location>
        <begin position="478"/>
        <end position="505"/>
    </location>
</feature>
<feature type="transmembrane region" description="Helical" evidence="8">
    <location>
        <begin position="234"/>
        <end position="252"/>
    </location>
</feature>
<dbReference type="PANTHER" id="PTHR43711">
    <property type="entry name" value="TWO-COMPONENT HISTIDINE KINASE"/>
    <property type="match status" value="1"/>
</dbReference>
<keyword evidence="8" id="KW-1133">Transmembrane helix</keyword>
<gene>
    <name evidence="10" type="ORF">GX656_01450</name>
</gene>
<dbReference type="Gene3D" id="3.30.450.40">
    <property type="match status" value="1"/>
</dbReference>
<dbReference type="Proteomes" id="UP000545876">
    <property type="component" value="Unassembled WGS sequence"/>
</dbReference>
<evidence type="ECO:0000256" key="4">
    <source>
        <dbReference type="ARBA" id="ARBA00022679"/>
    </source>
</evidence>
<dbReference type="PANTHER" id="PTHR43711:SF26">
    <property type="entry name" value="SENSOR HISTIDINE KINASE RCSC"/>
    <property type="match status" value="1"/>
</dbReference>
<feature type="transmembrane region" description="Helical" evidence="8">
    <location>
        <begin position="6"/>
        <end position="24"/>
    </location>
</feature>
<reference evidence="10 11" key="1">
    <citation type="journal article" date="2020" name="Biotechnol. Biofuels">
        <title>New insights from the biogas microbiome by comprehensive genome-resolved metagenomics of nearly 1600 species originating from multiple anaerobic digesters.</title>
        <authorList>
            <person name="Campanaro S."/>
            <person name="Treu L."/>
            <person name="Rodriguez-R L.M."/>
            <person name="Kovalovszki A."/>
            <person name="Ziels R.M."/>
            <person name="Maus I."/>
            <person name="Zhu X."/>
            <person name="Kougias P.G."/>
            <person name="Basile A."/>
            <person name="Luo G."/>
            <person name="Schluter A."/>
            <person name="Konstantinidis K.T."/>
            <person name="Angelidaki I."/>
        </authorList>
    </citation>
    <scope>NUCLEOTIDE SEQUENCE [LARGE SCALE GENOMIC DNA]</scope>
    <source>
        <strain evidence="10">AS06rmzACSIP_65</strain>
    </source>
</reference>
<dbReference type="SMART" id="SM00388">
    <property type="entry name" value="HisKA"/>
    <property type="match status" value="1"/>
</dbReference>
<dbReference type="InterPro" id="IPR003594">
    <property type="entry name" value="HATPase_dom"/>
</dbReference>
<keyword evidence="6" id="KW-0902">Two-component regulatory system</keyword>
<feature type="transmembrane region" description="Helical" evidence="8">
    <location>
        <begin position="264"/>
        <end position="282"/>
    </location>
</feature>
<dbReference type="InterPro" id="IPR003661">
    <property type="entry name" value="HisK_dim/P_dom"/>
</dbReference>
<dbReference type="InterPro" id="IPR036097">
    <property type="entry name" value="HisK_dim/P_sf"/>
</dbReference>
<protein>
    <recommendedName>
        <fullName evidence="2">histidine kinase</fullName>
        <ecNumber evidence="2">2.7.13.3</ecNumber>
    </recommendedName>
</protein>
<dbReference type="EMBL" id="JAAZBX010000004">
    <property type="protein sequence ID" value="NLD25289.1"/>
    <property type="molecule type" value="Genomic_DNA"/>
</dbReference>
<dbReference type="PROSITE" id="PS50109">
    <property type="entry name" value="HIS_KIN"/>
    <property type="match status" value="1"/>
</dbReference>
<evidence type="ECO:0000256" key="1">
    <source>
        <dbReference type="ARBA" id="ARBA00000085"/>
    </source>
</evidence>
<comment type="catalytic activity">
    <reaction evidence="1">
        <text>ATP + protein L-histidine = ADP + protein N-phospho-L-histidine.</text>
        <dbReference type="EC" id="2.7.13.3"/>
    </reaction>
</comment>
<dbReference type="InterPro" id="IPR031621">
    <property type="entry name" value="HisKA_7TM"/>
</dbReference>
<keyword evidence="5" id="KW-0418">Kinase</keyword>
<evidence type="ECO:0000256" key="3">
    <source>
        <dbReference type="ARBA" id="ARBA00022553"/>
    </source>
</evidence>
<dbReference type="InterPro" id="IPR050736">
    <property type="entry name" value="Sensor_HK_Regulatory"/>
</dbReference>
<dbReference type="Pfam" id="PF00512">
    <property type="entry name" value="HisKA"/>
    <property type="match status" value="1"/>
</dbReference>
<dbReference type="PRINTS" id="PR00344">
    <property type="entry name" value="BCTRLSENSOR"/>
</dbReference>
<dbReference type="InterPro" id="IPR004358">
    <property type="entry name" value="Sig_transdc_His_kin-like_C"/>
</dbReference>
<dbReference type="CDD" id="cd00082">
    <property type="entry name" value="HisKA"/>
    <property type="match status" value="1"/>
</dbReference>
<feature type="transmembrane region" description="Helical" evidence="8">
    <location>
        <begin position="173"/>
        <end position="195"/>
    </location>
</feature>
<evidence type="ECO:0000256" key="5">
    <source>
        <dbReference type="ARBA" id="ARBA00022777"/>
    </source>
</evidence>
<keyword evidence="8" id="KW-0812">Transmembrane</keyword>
<feature type="transmembrane region" description="Helical" evidence="8">
    <location>
        <begin position="31"/>
        <end position="55"/>
    </location>
</feature>
<evidence type="ECO:0000256" key="6">
    <source>
        <dbReference type="ARBA" id="ARBA00023012"/>
    </source>
</evidence>
<dbReference type="EC" id="2.7.13.3" evidence="2"/>
<dbReference type="GO" id="GO:0000155">
    <property type="term" value="F:phosphorelay sensor kinase activity"/>
    <property type="evidence" value="ECO:0007669"/>
    <property type="project" value="InterPro"/>
</dbReference>
<evidence type="ECO:0000256" key="2">
    <source>
        <dbReference type="ARBA" id="ARBA00012438"/>
    </source>
</evidence>
<feature type="transmembrane region" description="Helical" evidence="8">
    <location>
        <begin position="98"/>
        <end position="119"/>
    </location>
</feature>
<dbReference type="Pfam" id="PF02518">
    <property type="entry name" value="HATPase_c"/>
    <property type="match status" value="1"/>
</dbReference>
<dbReference type="InterPro" id="IPR029016">
    <property type="entry name" value="GAF-like_dom_sf"/>
</dbReference>
<evidence type="ECO:0000256" key="7">
    <source>
        <dbReference type="SAM" id="Coils"/>
    </source>
</evidence>
<feature type="domain" description="Histidine kinase" evidence="9">
    <location>
        <begin position="508"/>
        <end position="732"/>
    </location>
</feature>
<dbReference type="InterPro" id="IPR036890">
    <property type="entry name" value="HATPase_C_sf"/>
</dbReference>
<dbReference type="SUPFAM" id="SSF55781">
    <property type="entry name" value="GAF domain-like"/>
    <property type="match status" value="1"/>
</dbReference>
<dbReference type="Gene3D" id="1.10.287.130">
    <property type="match status" value="1"/>
</dbReference>
<evidence type="ECO:0000259" key="9">
    <source>
        <dbReference type="PROSITE" id="PS50109"/>
    </source>
</evidence>
<dbReference type="SUPFAM" id="SSF55874">
    <property type="entry name" value="ATPase domain of HSP90 chaperone/DNA topoisomerase II/histidine kinase"/>
    <property type="match status" value="1"/>
</dbReference>
<dbReference type="SUPFAM" id="SSF47384">
    <property type="entry name" value="Homodimeric domain of signal transducing histidine kinase"/>
    <property type="match status" value="1"/>
</dbReference>
<keyword evidence="4" id="KW-0808">Transferase</keyword>
<evidence type="ECO:0000256" key="8">
    <source>
        <dbReference type="SAM" id="Phobius"/>
    </source>
</evidence>